<comment type="function">
    <text evidence="13">DNA polymerase involved in damage-induced mutagenesis and translesion synthesis (TLS). It is not the major replicative DNA polymerase.</text>
</comment>
<dbReference type="GO" id="GO:0005737">
    <property type="term" value="C:cytoplasm"/>
    <property type="evidence" value="ECO:0007669"/>
    <property type="project" value="UniProtKB-SubCell"/>
</dbReference>
<evidence type="ECO:0000313" key="16">
    <source>
        <dbReference type="EMBL" id="ACB96371.1"/>
    </source>
</evidence>
<dbReference type="InterPro" id="IPR016195">
    <property type="entry name" value="Pol/histidinol_Pase-like"/>
</dbReference>
<reference evidence="16 17" key="2">
    <citation type="journal article" date="2010" name="J. Bacteriol.">
        <title>Complete genome sequence of Beijerinckia indica subsp. indica.</title>
        <authorList>
            <person name="Tamas I."/>
            <person name="Dedysh S.N."/>
            <person name="Liesack W."/>
            <person name="Stott M.B."/>
            <person name="Alam M."/>
            <person name="Murrell J.C."/>
            <person name="Dunfield P.F."/>
        </authorList>
    </citation>
    <scope>NUCLEOTIDE SEQUENCE [LARGE SCALE GENOMIC DNA]</scope>
    <source>
        <strain evidence="17">ATCC 9039 / DSM 1715 / NCIMB 8712</strain>
    </source>
</reference>
<keyword evidence="5 13" id="KW-0963">Cytoplasm</keyword>
<name>B2IJZ6_BEII9</name>
<evidence type="ECO:0000256" key="13">
    <source>
        <dbReference type="HAMAP-Rule" id="MF_01902"/>
    </source>
</evidence>
<evidence type="ECO:0000256" key="9">
    <source>
        <dbReference type="ARBA" id="ARBA00022763"/>
    </source>
</evidence>
<dbReference type="GO" id="GO:0009432">
    <property type="term" value="P:SOS response"/>
    <property type="evidence" value="ECO:0007669"/>
    <property type="project" value="UniProtKB-ARBA"/>
</dbReference>
<keyword evidence="8 13" id="KW-0235">DNA replication</keyword>
<gene>
    <name evidence="13" type="primary">dnaE2</name>
    <name evidence="16" type="ordered locus">Bind_2802</name>
</gene>
<keyword evidence="7 13" id="KW-0548">Nucleotidyltransferase</keyword>
<dbReference type="eggNOG" id="COG0587">
    <property type="taxonomic scope" value="Bacteria"/>
</dbReference>
<reference evidence="17" key="1">
    <citation type="submission" date="2008-03" db="EMBL/GenBank/DDBJ databases">
        <title>Complete sequence of chromosome of Beijerinckia indica subsp. indica ATCC 9039.</title>
        <authorList>
            <consortium name="US DOE Joint Genome Institute"/>
            <person name="Copeland A."/>
            <person name="Lucas S."/>
            <person name="Lapidus A."/>
            <person name="Glavina del Rio T."/>
            <person name="Dalin E."/>
            <person name="Tice H."/>
            <person name="Bruce D."/>
            <person name="Goodwin L."/>
            <person name="Pitluck S."/>
            <person name="LaButti K."/>
            <person name="Schmutz J."/>
            <person name="Larimer F."/>
            <person name="Land M."/>
            <person name="Hauser L."/>
            <person name="Kyrpides N."/>
            <person name="Mikhailova N."/>
            <person name="Dunfield P.F."/>
            <person name="Dedysh S.N."/>
            <person name="Liesack W."/>
            <person name="Saw J.H."/>
            <person name="Alam M."/>
            <person name="Chen Y."/>
            <person name="Murrell J.C."/>
            <person name="Richardson P."/>
        </authorList>
    </citation>
    <scope>NUCLEOTIDE SEQUENCE [LARGE SCALE GENOMIC DNA]</scope>
    <source>
        <strain evidence="17">ATCC 9039 / DSM 1715 / NCIMB 8712</strain>
    </source>
</reference>
<evidence type="ECO:0000256" key="8">
    <source>
        <dbReference type="ARBA" id="ARBA00022705"/>
    </source>
</evidence>
<evidence type="ECO:0000256" key="7">
    <source>
        <dbReference type="ARBA" id="ARBA00022695"/>
    </source>
</evidence>
<organism evidence="16 17">
    <name type="scientific">Beijerinckia indica subsp. indica (strain ATCC 9039 / DSM 1715 / NCIMB 8712)</name>
    <dbReference type="NCBI Taxonomy" id="395963"/>
    <lineage>
        <taxon>Bacteria</taxon>
        <taxon>Pseudomonadati</taxon>
        <taxon>Pseudomonadota</taxon>
        <taxon>Alphaproteobacteria</taxon>
        <taxon>Hyphomicrobiales</taxon>
        <taxon>Beijerinckiaceae</taxon>
        <taxon>Beijerinckia</taxon>
    </lineage>
</organism>
<dbReference type="OrthoDB" id="9803237at2"/>
<dbReference type="STRING" id="395963.Bind_2802"/>
<keyword evidence="10 13" id="KW-0239">DNA-directed DNA polymerase</keyword>
<keyword evidence="11 13" id="KW-0234">DNA repair</keyword>
<dbReference type="InterPro" id="IPR004805">
    <property type="entry name" value="DnaE2/DnaE/PolC"/>
</dbReference>
<dbReference type="Pfam" id="PF02811">
    <property type="entry name" value="PHP"/>
    <property type="match status" value="1"/>
</dbReference>
<dbReference type="AlphaFoldDB" id="B2IJZ6"/>
<dbReference type="InterPro" id="IPR029460">
    <property type="entry name" value="DNAPol_HHH"/>
</dbReference>
<keyword evidence="6 13" id="KW-0808">Transferase</keyword>
<dbReference type="InterPro" id="IPR023073">
    <property type="entry name" value="DnaE2"/>
</dbReference>
<dbReference type="Pfam" id="PF17657">
    <property type="entry name" value="DNA_pol3_finger"/>
    <property type="match status" value="1"/>
</dbReference>
<evidence type="ECO:0000256" key="2">
    <source>
        <dbReference type="ARBA" id="ARBA00007391"/>
    </source>
</evidence>
<evidence type="ECO:0000256" key="5">
    <source>
        <dbReference type="ARBA" id="ARBA00022490"/>
    </source>
</evidence>
<dbReference type="Pfam" id="PF07733">
    <property type="entry name" value="DNA_pol3_alpha"/>
    <property type="match status" value="1"/>
</dbReference>
<dbReference type="GO" id="GO:0006281">
    <property type="term" value="P:DNA repair"/>
    <property type="evidence" value="ECO:0007669"/>
    <property type="project" value="UniProtKB-UniRule"/>
</dbReference>
<dbReference type="Gene3D" id="3.20.20.140">
    <property type="entry name" value="Metal-dependent hydrolases"/>
    <property type="match status" value="1"/>
</dbReference>
<dbReference type="Gene3D" id="1.10.150.870">
    <property type="match status" value="1"/>
</dbReference>
<proteinExistence type="inferred from homology"/>
<dbReference type="CDD" id="cd04485">
    <property type="entry name" value="DnaE_OBF"/>
    <property type="match status" value="1"/>
</dbReference>
<comment type="similarity">
    <text evidence="2 13">Belongs to the DNA polymerase type-C family. DnaE2 subfamily.</text>
</comment>
<dbReference type="SMART" id="SM00481">
    <property type="entry name" value="POLIIIAc"/>
    <property type="match status" value="1"/>
</dbReference>
<feature type="region of interest" description="Disordered" evidence="14">
    <location>
        <begin position="1039"/>
        <end position="1072"/>
    </location>
</feature>
<dbReference type="EMBL" id="CP001016">
    <property type="protein sequence ID" value="ACB96371.1"/>
    <property type="molecule type" value="Genomic_DNA"/>
</dbReference>
<comment type="subcellular location">
    <subcellularLocation>
        <location evidence="1 13">Cytoplasm</location>
    </subcellularLocation>
</comment>
<dbReference type="EC" id="2.7.7.7" evidence="3 13"/>
<dbReference type="Pfam" id="PF01336">
    <property type="entry name" value="tRNA_anti-codon"/>
    <property type="match status" value="1"/>
</dbReference>
<accession>B2IJZ6</accession>
<evidence type="ECO:0000256" key="14">
    <source>
        <dbReference type="SAM" id="MobiDB-lite"/>
    </source>
</evidence>
<dbReference type="InterPro" id="IPR004365">
    <property type="entry name" value="NA-bd_OB_tRNA"/>
</dbReference>
<evidence type="ECO:0000313" key="17">
    <source>
        <dbReference type="Proteomes" id="UP000001695"/>
    </source>
</evidence>
<evidence type="ECO:0000256" key="4">
    <source>
        <dbReference type="ARBA" id="ARBA00017273"/>
    </source>
</evidence>
<feature type="domain" description="Polymerase/histidinol phosphatase N-terminal" evidence="15">
    <location>
        <begin position="8"/>
        <end position="75"/>
    </location>
</feature>
<protein>
    <recommendedName>
        <fullName evidence="4 13">Error-prone DNA polymerase</fullName>
        <ecNumber evidence="3 13">2.7.7.7</ecNumber>
    </recommendedName>
</protein>
<dbReference type="NCBIfam" id="TIGR00594">
    <property type="entry name" value="polc"/>
    <property type="match status" value="1"/>
</dbReference>
<dbReference type="InterPro" id="IPR004013">
    <property type="entry name" value="PHP_dom"/>
</dbReference>
<dbReference type="InterPro" id="IPR040982">
    <property type="entry name" value="DNA_pol3_finger"/>
</dbReference>
<comment type="catalytic activity">
    <reaction evidence="12 13">
        <text>DNA(n) + a 2'-deoxyribonucleoside 5'-triphosphate = DNA(n+1) + diphosphate</text>
        <dbReference type="Rhea" id="RHEA:22508"/>
        <dbReference type="Rhea" id="RHEA-COMP:17339"/>
        <dbReference type="Rhea" id="RHEA-COMP:17340"/>
        <dbReference type="ChEBI" id="CHEBI:33019"/>
        <dbReference type="ChEBI" id="CHEBI:61560"/>
        <dbReference type="ChEBI" id="CHEBI:173112"/>
        <dbReference type="EC" id="2.7.7.7"/>
    </reaction>
</comment>
<evidence type="ECO:0000256" key="11">
    <source>
        <dbReference type="ARBA" id="ARBA00023204"/>
    </source>
</evidence>
<evidence type="ECO:0000259" key="15">
    <source>
        <dbReference type="SMART" id="SM00481"/>
    </source>
</evidence>
<evidence type="ECO:0000256" key="6">
    <source>
        <dbReference type="ARBA" id="ARBA00022679"/>
    </source>
</evidence>
<dbReference type="NCBIfam" id="NF004225">
    <property type="entry name" value="PRK05672.1"/>
    <property type="match status" value="1"/>
</dbReference>
<dbReference type="Pfam" id="PF14579">
    <property type="entry name" value="HHH_6"/>
    <property type="match status" value="1"/>
</dbReference>
<sequence length="1090" mass="121954">MNRSARYAELQVTSHFSFLRGASSCEELFAQAALLGIEALAVVDRHSLAGIVRAHQAAKATGIRLIIGCRLDLADGMSVLVYPTDRASYARLCRLLSLGKQRGGKAQCHLDWLDLVAHGEGLLTILIAEKADEICGLHLRRLHDTFKDRAYLALTLHRRPNDQLRLHQLAVLAARFRVPTVVTNDILFHEPARRILQDVVTCIRHGCTIDEAGFRRERHADRYLKPPEEMHRLFSLYPEALARTLEITDRCQFSLEELTYQYPEEKTMPGLTAQEALTRLTLKGAADHYPEGVPDKVQALLDHELELIAKLNYAPYFLTVNAIVHFAKTEGILCQGRGSAANSAVCYVLGITSIAPDQHDLLFERFVSEERREPPDIDVDFEHERREIVIQWIYKTYGRDRAALCATVIRYRAKGALRDVGKALGLPEDLLTMLSSQTWVWSKQGLDVKSAKELNLNLDDPRLRLTLDLARELIGTPRHLSQHPGGFVLTHDRLDELVPIEPAAMTDRQVIEWDKDDIEVLKFMKVDVLALGMLSCMKRSFNLLAEHKKLALALTSIPSEDPHTYAMIQRADTIGVFQIESRAQMSMLPRLKPKTFYDLVIEVAIVRPGPIQGDMVHPYLRRREGKEDPDLPRAELKNVLEKTLGVPLFQEQAMRIAIECAGFTPGEADQLRRSMATFKHTGTINTFKDKLVNGMVANGYEHAFAERIFHQLEGFGSYGFPESHAASFALLAYASSWIKCWHPDVFCAALLNSQPMGFYAPAQIVRDARNHGVEIRPVCVNHSHWDCTLEATGDEKRFALRLGMRMVKRLSNQDAATIVAAKADQPFLSIEDLWHRAGVPVSALVALAEADAFAPTFGIARRKALWTIKALRDNPLPLFAAASAREAAFVSEIREPAVTLTPMAAGGEVVEDYVSVGLTLREHPIAFLRGDLARRRIATCAEVIHARDRCWIETAGLVLVRQRPGSAKGVIFITIEDETGIANLVIWPKLYEKHRRIIHGARMIAARGPIQREGDVVHLVVRHLTDLSGDLASVIHREDTAPPSAGSAGIGSHKSLVRHPADSSKTRQPHGLLALDERPHQIRVKTRDFH</sequence>
<dbReference type="CDD" id="cd07434">
    <property type="entry name" value="PHP_PolIIIA_DnaE2"/>
    <property type="match status" value="1"/>
</dbReference>
<dbReference type="HOGENOM" id="CLU_001600_4_0_5"/>
<dbReference type="GO" id="GO:0006260">
    <property type="term" value="P:DNA replication"/>
    <property type="evidence" value="ECO:0007669"/>
    <property type="project" value="UniProtKB-KW"/>
</dbReference>
<keyword evidence="17" id="KW-1185">Reference proteome</keyword>
<dbReference type="InterPro" id="IPR011708">
    <property type="entry name" value="DNA_pol3_alpha_NTPase_dom"/>
</dbReference>
<dbReference type="GO" id="GO:0003887">
    <property type="term" value="F:DNA-directed DNA polymerase activity"/>
    <property type="evidence" value="ECO:0007669"/>
    <property type="project" value="UniProtKB-UniRule"/>
</dbReference>
<dbReference type="GO" id="GO:0008408">
    <property type="term" value="F:3'-5' exonuclease activity"/>
    <property type="evidence" value="ECO:0007669"/>
    <property type="project" value="InterPro"/>
</dbReference>
<dbReference type="InterPro" id="IPR003141">
    <property type="entry name" value="Pol/His_phosphatase_N"/>
</dbReference>
<keyword evidence="9 13" id="KW-0227">DNA damage</keyword>
<dbReference type="SUPFAM" id="SSF89550">
    <property type="entry name" value="PHP domain-like"/>
    <property type="match status" value="1"/>
</dbReference>
<dbReference type="Proteomes" id="UP000001695">
    <property type="component" value="Chromosome"/>
</dbReference>
<evidence type="ECO:0000256" key="3">
    <source>
        <dbReference type="ARBA" id="ARBA00012417"/>
    </source>
</evidence>
<dbReference type="RefSeq" id="WP_012385722.1">
    <property type="nucleotide sequence ID" value="NC_010581.1"/>
</dbReference>
<dbReference type="FunFam" id="1.10.150.870:FF:000002">
    <property type="entry name" value="Error-prone DNA polymerase"/>
    <property type="match status" value="1"/>
</dbReference>
<dbReference type="PANTHER" id="PTHR32294:SF4">
    <property type="entry name" value="ERROR-PRONE DNA POLYMERASE"/>
    <property type="match status" value="1"/>
</dbReference>
<evidence type="ECO:0000256" key="1">
    <source>
        <dbReference type="ARBA" id="ARBA00004496"/>
    </source>
</evidence>
<evidence type="ECO:0000256" key="10">
    <source>
        <dbReference type="ARBA" id="ARBA00022932"/>
    </source>
</evidence>
<dbReference type="GO" id="GO:0003676">
    <property type="term" value="F:nucleic acid binding"/>
    <property type="evidence" value="ECO:0007669"/>
    <property type="project" value="InterPro"/>
</dbReference>
<dbReference type="HAMAP" id="MF_01902">
    <property type="entry name" value="DNApol_error_prone"/>
    <property type="match status" value="1"/>
</dbReference>
<dbReference type="PANTHER" id="PTHR32294">
    <property type="entry name" value="DNA POLYMERASE III SUBUNIT ALPHA"/>
    <property type="match status" value="1"/>
</dbReference>
<evidence type="ECO:0000256" key="12">
    <source>
        <dbReference type="ARBA" id="ARBA00049244"/>
    </source>
</evidence>
<dbReference type="KEGG" id="bid:Bind_2802"/>